<name>A0A8C3MRL2_GEOPR</name>
<evidence type="ECO:0000256" key="2">
    <source>
        <dbReference type="SAM" id="MobiDB-lite"/>
    </source>
</evidence>
<dbReference type="Ensembl" id="ENSCPVT00000009701.2">
    <property type="protein sequence ID" value="ENSCPVP00000009295.2"/>
    <property type="gene ID" value="ENSCPVG00000006823.2"/>
</dbReference>
<keyword evidence="4" id="KW-1185">Reference proteome</keyword>
<organism evidence="3 4">
    <name type="scientific">Geospiza parvula</name>
    <name type="common">Small tree-finch</name>
    <name type="synonym">Camarhynchus parvulus</name>
    <dbReference type="NCBI Taxonomy" id="87175"/>
    <lineage>
        <taxon>Eukaryota</taxon>
        <taxon>Metazoa</taxon>
        <taxon>Chordata</taxon>
        <taxon>Craniata</taxon>
        <taxon>Vertebrata</taxon>
        <taxon>Euteleostomi</taxon>
        <taxon>Archelosauria</taxon>
        <taxon>Archosauria</taxon>
        <taxon>Dinosauria</taxon>
        <taxon>Saurischia</taxon>
        <taxon>Theropoda</taxon>
        <taxon>Coelurosauria</taxon>
        <taxon>Aves</taxon>
        <taxon>Neognathae</taxon>
        <taxon>Neoaves</taxon>
        <taxon>Telluraves</taxon>
        <taxon>Australaves</taxon>
        <taxon>Passeriformes</taxon>
        <taxon>Thraupidae</taxon>
        <taxon>Camarhynchus</taxon>
    </lineage>
</organism>
<feature type="compositionally biased region" description="Pro residues" evidence="2">
    <location>
        <begin position="306"/>
        <end position="317"/>
    </location>
</feature>
<dbReference type="GO" id="GO:0051225">
    <property type="term" value="P:spindle assembly"/>
    <property type="evidence" value="ECO:0007669"/>
    <property type="project" value="InterPro"/>
</dbReference>
<reference evidence="3" key="1">
    <citation type="submission" date="2025-08" db="UniProtKB">
        <authorList>
            <consortium name="Ensembl"/>
        </authorList>
    </citation>
    <scope>IDENTIFICATION</scope>
</reference>
<feature type="compositionally biased region" description="Pro residues" evidence="2">
    <location>
        <begin position="251"/>
        <end position="264"/>
    </location>
</feature>
<evidence type="ECO:0000313" key="3">
    <source>
        <dbReference type="Ensembl" id="ENSCPVP00000009295.2"/>
    </source>
</evidence>
<sequence length="521" mass="58247">MAQGGLPDLLLPPGEKHPHKKKTPKNPQKNPKKNLIFFGFFFLPKTGEDPPGPPNSGTPQELGAHPGLAQLLQSLGGLLGGDGLSPPLQLQLRQAEVSLGRARALWLHLELLWRLLGELIREPRELEPDVLQLLEQALTQAQLRRGPPEIAGLLPPRKPPQLLPRLLPELQRRLKEKREQLQEFLLGSPKIPQIHPKNPPNPEMHQNHPKSTENVPKNPENPPKMPQNPSKIVENPPQISPIPPKISEIPPKIPQNPPTIPPKNPENLPEMPQMPQNPPKIIANPPKIAQIPPKIPQIPPKIAQNPPEPPPENPPQTPQNFTEMPQIPPRNPRNFPEFPPNFPELPGNAGIPPKMAQSGRDLGAWLGAERERLRRERLRQRRLREEAEKLRWKYPQVLQRCVSLLSQLRLQGALQAGLDGGRGRYLLAKGGAVLLKSRLEELQILLDTYPAPTIEAHRRIRAGLAEARRDAEAEAAILRAELAALRGLGPEFRALALELGRIRQELAQKGWALRQLRPPQP</sequence>
<dbReference type="Proteomes" id="UP000694382">
    <property type="component" value="Unassembled WGS sequence"/>
</dbReference>
<dbReference type="AlphaFoldDB" id="A0A8C3MRL2"/>
<dbReference type="GO" id="GO:0007098">
    <property type="term" value="P:centrosome cycle"/>
    <property type="evidence" value="ECO:0007669"/>
    <property type="project" value="TreeGrafter"/>
</dbReference>
<accession>A0A8C3MRL2</accession>
<dbReference type="Pfam" id="PF14735">
    <property type="entry name" value="HAUS4"/>
    <property type="match status" value="1"/>
</dbReference>
<protein>
    <submittedName>
        <fullName evidence="3">Uncharacterized protein</fullName>
    </submittedName>
</protein>
<reference evidence="3" key="2">
    <citation type="submission" date="2025-09" db="UniProtKB">
        <authorList>
            <consortium name="Ensembl"/>
        </authorList>
    </citation>
    <scope>IDENTIFICATION</scope>
</reference>
<feature type="region of interest" description="Disordered" evidence="2">
    <location>
        <begin position="189"/>
        <end position="275"/>
    </location>
</feature>
<dbReference type="InterPro" id="IPR029327">
    <property type="entry name" value="HAUS4"/>
</dbReference>
<feature type="region of interest" description="Disordered" evidence="2">
    <location>
        <begin position="1"/>
        <end position="33"/>
    </location>
</feature>
<keyword evidence="1" id="KW-0175">Coiled coil</keyword>
<accession>A0A8U8BIE0</accession>
<evidence type="ECO:0000256" key="1">
    <source>
        <dbReference type="SAM" id="Coils"/>
    </source>
</evidence>
<feature type="region of interest" description="Disordered" evidence="2">
    <location>
        <begin position="296"/>
        <end position="335"/>
    </location>
</feature>
<feature type="coiled-coil region" evidence="1">
    <location>
        <begin position="461"/>
        <end position="488"/>
    </location>
</feature>
<feature type="compositionally biased region" description="Low complexity" evidence="2">
    <location>
        <begin position="1"/>
        <end position="13"/>
    </location>
</feature>
<dbReference type="GO" id="GO:0070652">
    <property type="term" value="C:HAUS complex"/>
    <property type="evidence" value="ECO:0007669"/>
    <property type="project" value="InterPro"/>
</dbReference>
<dbReference type="GO" id="GO:0051011">
    <property type="term" value="F:microtubule minus-end binding"/>
    <property type="evidence" value="ECO:0007669"/>
    <property type="project" value="TreeGrafter"/>
</dbReference>
<evidence type="ECO:0000313" key="4">
    <source>
        <dbReference type="Proteomes" id="UP000694382"/>
    </source>
</evidence>
<feature type="compositionally biased region" description="Pro residues" evidence="2">
    <location>
        <begin position="326"/>
        <end position="335"/>
    </location>
</feature>
<proteinExistence type="predicted"/>
<dbReference type="PANTHER" id="PTHR16219:SF1">
    <property type="entry name" value="HAUS AUGMIN-LIKE COMPLEX SUBUNIT 4"/>
    <property type="match status" value="1"/>
</dbReference>
<dbReference type="PANTHER" id="PTHR16219">
    <property type="entry name" value="AUGMIN SUBUNIT 4 FAMILY MEMBER"/>
    <property type="match status" value="1"/>
</dbReference>